<protein>
    <submittedName>
        <fullName evidence="1">Protein-lysine N-methyltransferase efm6</fullName>
    </submittedName>
</protein>
<gene>
    <name evidence="1" type="primary">EFM6</name>
    <name evidence="1" type="ORF">H2198_005119</name>
</gene>
<evidence type="ECO:0000313" key="2">
    <source>
        <dbReference type="Proteomes" id="UP001172386"/>
    </source>
</evidence>
<accession>A0ACC3A6G5</accession>
<comment type="caution">
    <text evidence="1">The sequence shown here is derived from an EMBL/GenBank/DDBJ whole genome shotgun (WGS) entry which is preliminary data.</text>
</comment>
<dbReference type="EMBL" id="JAPDRQ010000082">
    <property type="protein sequence ID" value="KAJ9656157.1"/>
    <property type="molecule type" value="Genomic_DNA"/>
</dbReference>
<name>A0ACC3A6G5_9EURO</name>
<reference evidence="1" key="1">
    <citation type="submission" date="2022-10" db="EMBL/GenBank/DDBJ databases">
        <title>Culturing micro-colonial fungi from biological soil crusts in the Mojave desert and describing Neophaeococcomyces mojavensis, and introducing the new genera and species Taxawa tesnikishii.</title>
        <authorList>
            <person name="Kurbessoian T."/>
            <person name="Stajich J.E."/>
        </authorList>
    </citation>
    <scope>NUCLEOTIDE SEQUENCE</scope>
    <source>
        <strain evidence="1">JES_112</strain>
    </source>
</reference>
<dbReference type="Proteomes" id="UP001172386">
    <property type="component" value="Unassembled WGS sequence"/>
</dbReference>
<evidence type="ECO:0000313" key="1">
    <source>
        <dbReference type="EMBL" id="KAJ9656157.1"/>
    </source>
</evidence>
<proteinExistence type="predicted"/>
<sequence>MSSRSSSPENNVFSSSIIPERENKAATTTSTDFNGLLTAPLLLHEDLKDGCGGQLWPAGMTLAKYMLAYHSGLHGKSVLEIGAGGGLVGLAVARGCHMDASQKLLITDQISMLSLMQKNIALNKLESKVDACIYDWGEPMPSEVLKAVSSSATPHPDIVLAADCVYFEPAFPLLLKTLSDIIGPNTACYFCFKKRRKADMRFIRDMMKTFCVTEVEYGDHEVDRKSSIFLYKLTMKQASRKQQPLTEQSASFSSE</sequence>
<keyword evidence="2" id="KW-1185">Reference proteome</keyword>
<organism evidence="1 2">
    <name type="scientific">Neophaeococcomyces mojaviensis</name>
    <dbReference type="NCBI Taxonomy" id="3383035"/>
    <lineage>
        <taxon>Eukaryota</taxon>
        <taxon>Fungi</taxon>
        <taxon>Dikarya</taxon>
        <taxon>Ascomycota</taxon>
        <taxon>Pezizomycotina</taxon>
        <taxon>Eurotiomycetes</taxon>
        <taxon>Chaetothyriomycetidae</taxon>
        <taxon>Chaetothyriales</taxon>
        <taxon>Chaetothyriales incertae sedis</taxon>
        <taxon>Neophaeococcomyces</taxon>
    </lineage>
</organism>